<comment type="caution">
    <text evidence="1">The sequence shown here is derived from an EMBL/GenBank/DDBJ whole genome shotgun (WGS) entry which is preliminary data.</text>
</comment>
<accession>J9H404</accession>
<organism evidence="1">
    <name type="scientific">gut metagenome</name>
    <dbReference type="NCBI Taxonomy" id="749906"/>
    <lineage>
        <taxon>unclassified sequences</taxon>
        <taxon>metagenomes</taxon>
        <taxon>organismal metagenomes</taxon>
    </lineage>
</organism>
<name>J9H404_9ZZZZ</name>
<protein>
    <submittedName>
        <fullName evidence="1">Uncharacterized protein</fullName>
    </submittedName>
</protein>
<sequence>MLVLIKFSKKIPLVILRIAKMVSSRTASCVRSKRKVASLQDSSRALYSLSSFNGRISSNFITLARKKGFKRVAWTSSRRQ</sequence>
<reference evidence="1" key="1">
    <citation type="journal article" date="2012" name="PLoS ONE">
        <title>Gene sets for utilization of primary and secondary nutrition supplies in the distal gut of endangered iberian lynx.</title>
        <authorList>
            <person name="Alcaide M."/>
            <person name="Messina E."/>
            <person name="Richter M."/>
            <person name="Bargiela R."/>
            <person name="Peplies J."/>
            <person name="Huws S.A."/>
            <person name="Newbold C.J."/>
            <person name="Golyshin P.N."/>
            <person name="Simon M.A."/>
            <person name="Lopez G."/>
            <person name="Yakimov M.M."/>
            <person name="Ferrer M."/>
        </authorList>
    </citation>
    <scope>NUCLEOTIDE SEQUENCE</scope>
</reference>
<gene>
    <name evidence="1" type="ORF">EVA_03436</name>
</gene>
<evidence type="ECO:0000313" key="1">
    <source>
        <dbReference type="EMBL" id="EJX08450.1"/>
    </source>
</evidence>
<proteinExistence type="predicted"/>
<dbReference type="EMBL" id="AMCI01000620">
    <property type="protein sequence ID" value="EJX08450.1"/>
    <property type="molecule type" value="Genomic_DNA"/>
</dbReference>
<dbReference type="AlphaFoldDB" id="J9H404"/>